<evidence type="ECO:0000256" key="4">
    <source>
        <dbReference type="PROSITE-ProRule" id="PRU01161"/>
    </source>
</evidence>
<comment type="caution">
    <text evidence="8">The sequence shown here is derived from an EMBL/GenBank/DDBJ whole genome shotgun (WGS) entry which is preliminary data.</text>
</comment>
<comment type="caution">
    <text evidence="4">Lacks conserved residue(s) required for the propagation of feature annotation.</text>
</comment>
<proteinExistence type="predicted"/>
<organism evidence="8 9">
    <name type="scientific">Cylindrotheca closterium</name>
    <dbReference type="NCBI Taxonomy" id="2856"/>
    <lineage>
        <taxon>Eukaryota</taxon>
        <taxon>Sar</taxon>
        <taxon>Stramenopiles</taxon>
        <taxon>Ochrophyta</taxon>
        <taxon>Bacillariophyta</taxon>
        <taxon>Bacillariophyceae</taxon>
        <taxon>Bacillariophycidae</taxon>
        <taxon>Bacillariales</taxon>
        <taxon>Bacillariaceae</taxon>
        <taxon>Cylindrotheca</taxon>
    </lineage>
</organism>
<dbReference type="InterPro" id="IPR050301">
    <property type="entry name" value="NTE"/>
</dbReference>
<evidence type="ECO:0000256" key="2">
    <source>
        <dbReference type="ARBA" id="ARBA00022963"/>
    </source>
</evidence>
<dbReference type="EMBL" id="CAKOGP040002424">
    <property type="protein sequence ID" value="CAJ1969548.1"/>
    <property type="molecule type" value="Genomic_DNA"/>
</dbReference>
<name>A0AAD2JQ38_9STRA</name>
<dbReference type="InterPro" id="IPR016035">
    <property type="entry name" value="Acyl_Trfase/lysoPLipase"/>
</dbReference>
<keyword evidence="3" id="KW-0443">Lipid metabolism</keyword>
<feature type="domain" description="PNPLA" evidence="7">
    <location>
        <begin position="189"/>
        <end position="400"/>
    </location>
</feature>
<feature type="chain" id="PRO_5042257574" description="PNPLA domain-containing protein" evidence="6">
    <location>
        <begin position="25"/>
        <end position="586"/>
    </location>
</feature>
<keyword evidence="2" id="KW-0442">Lipid degradation</keyword>
<protein>
    <recommendedName>
        <fullName evidence="7">PNPLA domain-containing protein</fullName>
    </recommendedName>
</protein>
<evidence type="ECO:0000256" key="1">
    <source>
        <dbReference type="ARBA" id="ARBA00022801"/>
    </source>
</evidence>
<keyword evidence="6" id="KW-0732">Signal</keyword>
<dbReference type="GO" id="GO:0016042">
    <property type="term" value="P:lipid catabolic process"/>
    <property type="evidence" value="ECO:0007669"/>
    <property type="project" value="UniProtKB-KW"/>
</dbReference>
<evidence type="ECO:0000256" key="3">
    <source>
        <dbReference type="ARBA" id="ARBA00023098"/>
    </source>
</evidence>
<accession>A0AAD2JQ38</accession>
<dbReference type="InterPro" id="IPR002641">
    <property type="entry name" value="PNPLA_dom"/>
</dbReference>
<feature type="region of interest" description="Disordered" evidence="5">
    <location>
        <begin position="42"/>
        <end position="70"/>
    </location>
</feature>
<keyword evidence="1" id="KW-0378">Hydrolase</keyword>
<dbReference type="Proteomes" id="UP001295423">
    <property type="component" value="Unassembled WGS sequence"/>
</dbReference>
<evidence type="ECO:0000313" key="8">
    <source>
        <dbReference type="EMBL" id="CAJ1969548.1"/>
    </source>
</evidence>
<evidence type="ECO:0000256" key="6">
    <source>
        <dbReference type="SAM" id="SignalP"/>
    </source>
</evidence>
<dbReference type="AlphaFoldDB" id="A0AAD2JQ38"/>
<dbReference type="PANTHER" id="PTHR14226:SF64">
    <property type="entry name" value="PNPLA DOMAIN-CONTAINING PROTEIN"/>
    <property type="match status" value="1"/>
</dbReference>
<feature type="short sequence motif" description="GXSXG" evidence="4">
    <location>
        <begin position="222"/>
        <end position="226"/>
    </location>
</feature>
<feature type="signal peptide" evidence="6">
    <location>
        <begin position="1"/>
        <end position="24"/>
    </location>
</feature>
<dbReference type="PANTHER" id="PTHR14226">
    <property type="entry name" value="NEUROPATHY TARGET ESTERASE/SWISS CHEESE D.MELANOGASTER"/>
    <property type="match status" value="1"/>
</dbReference>
<keyword evidence="9" id="KW-1185">Reference proteome</keyword>
<dbReference type="GO" id="GO:0052689">
    <property type="term" value="F:carboxylic ester hydrolase activity"/>
    <property type="evidence" value="ECO:0007669"/>
    <property type="project" value="UniProtKB-ARBA"/>
</dbReference>
<dbReference type="Gene3D" id="3.40.1090.10">
    <property type="entry name" value="Cytosolic phospholipase A2 catalytic domain"/>
    <property type="match status" value="1"/>
</dbReference>
<gene>
    <name evidence="8" type="ORF">CYCCA115_LOCUS23767</name>
</gene>
<dbReference type="Pfam" id="PF01734">
    <property type="entry name" value="Patatin"/>
    <property type="match status" value="1"/>
</dbReference>
<feature type="short sequence motif" description="GXGXXG" evidence="4">
    <location>
        <begin position="193"/>
        <end position="198"/>
    </location>
</feature>
<evidence type="ECO:0000259" key="7">
    <source>
        <dbReference type="PROSITE" id="PS51635"/>
    </source>
</evidence>
<reference evidence="8" key="1">
    <citation type="submission" date="2023-08" db="EMBL/GenBank/DDBJ databases">
        <authorList>
            <person name="Audoor S."/>
            <person name="Bilcke G."/>
        </authorList>
    </citation>
    <scope>NUCLEOTIDE SEQUENCE</scope>
</reference>
<dbReference type="SUPFAM" id="SSF52151">
    <property type="entry name" value="FabD/lysophospholipase-like"/>
    <property type="match status" value="1"/>
</dbReference>
<evidence type="ECO:0000313" key="9">
    <source>
        <dbReference type="Proteomes" id="UP001295423"/>
    </source>
</evidence>
<sequence length="586" mass="65627">MSTKSYSTILYVVLVFLSPFQISGFVPLGQLKPSFVYSHGNGHSVTTSPSEHDIEEMNNNKNNDNNLKPPSKRLRFLNKLGFKRVSHDQKEIREAASAKKVPETFEITNLRDLDSYFADKQRRFRNKEGKIDSDSLIRSLSVCGDTQIIGSTEHLDYVHPVAKLLHERKANGSQCVEGGKRDDGCKIALVIEGGGMRGCISGGMVCAINYLGLRDAVDVVYGSSAGSVVGAYFITGQLQWLGPEVYYDKLTTAGKNFIDTSRLLRVLGFGLADPRLFKDVLGRRNNGKPVLNLPFLLKETMQRTKPLDWEKFAQRQKVQPLKVVASGLKRQEAVVMGMESGHFTSIEEMSECMHASCLLPGIAGPVMNIKSNENNDPEKPKFVIRNGLDDPDYEPVADALVHGPLPYESAFKEGATHVIVLRSRADGTDVTGKGGVLERLIFRRFFLRKNKLPNVFQYMSHQLHKKLYAKNIIEMNEAAHSTRDYKDTSEPHTLALALPPGSEEIARLEVDRKAIFEGVRRGFARAYDALVEDPKERGRGHIVAKEYFPDEILDYSPEDIARVDDSAFRIFMEQESISPKSWANKK</sequence>
<dbReference type="GO" id="GO:0016298">
    <property type="term" value="F:lipase activity"/>
    <property type="evidence" value="ECO:0007669"/>
    <property type="project" value="UniProtKB-ARBA"/>
</dbReference>
<evidence type="ECO:0000256" key="5">
    <source>
        <dbReference type="SAM" id="MobiDB-lite"/>
    </source>
</evidence>
<dbReference type="PROSITE" id="PS51635">
    <property type="entry name" value="PNPLA"/>
    <property type="match status" value="1"/>
</dbReference>